<sequence length="501" mass="56282">MSSRPANAPNASEDSDVDPRRSPPVTANLGQACYFCLAEGSPQNPLSRCGCLHVWYCNAECQKAQLSLHRKFCSAYKAVEKNYGREILRPFAFVAKDPVSYIVTNGEDLDECLDHVTTFITSKLEEELGRPLRSAERNIVGWEPRCLACGLSEMIFRIMAQSRNEGPPYPKLKPCPDCALSFYCSDEHWAAVKHIHQNRPCRDGYAGISQCQLNKFCSLDAKFSQVMKPGSNVGEFCWVPRRILPAWSSLRDLTWSDYQSDLAQAFSSYSSYGHPFLNALVRAASETLSMPMTILWALEIMNLGDISWTQKDVLNIHVLGAAGLELLHIEVFEEILHRVPLVQTLKLTFIGPALLTLTGEHPIMNEMEICSQCTRTGRKVIFDSYATTYHNYINDQGSQFERPDLAVAFNSVCGLADIESWTRSYHALWLRGIPSIFTAYNFEEAELESVLFKGAGIQLISEFGPRPNPWGSQLSKIEPSAMALFFSVNRWISGGFRGRRT</sequence>
<dbReference type="Pfam" id="PF20179">
    <property type="entry name" value="MSS51_C"/>
    <property type="match status" value="1"/>
</dbReference>
<organism evidence="7 8">
    <name type="scientific">Gymnopilus junonius</name>
    <name type="common">Spectacular rustgill mushroom</name>
    <name type="synonym">Gymnopilus spectabilis subsp. junonius</name>
    <dbReference type="NCBI Taxonomy" id="109634"/>
    <lineage>
        <taxon>Eukaryota</taxon>
        <taxon>Fungi</taxon>
        <taxon>Dikarya</taxon>
        <taxon>Basidiomycota</taxon>
        <taxon>Agaricomycotina</taxon>
        <taxon>Agaricomycetes</taxon>
        <taxon>Agaricomycetidae</taxon>
        <taxon>Agaricales</taxon>
        <taxon>Agaricineae</taxon>
        <taxon>Hymenogastraceae</taxon>
        <taxon>Gymnopilus</taxon>
    </lineage>
</organism>
<dbReference type="Pfam" id="PF01753">
    <property type="entry name" value="zf-MYND"/>
    <property type="match status" value="1"/>
</dbReference>
<dbReference type="PROSITE" id="PS51257">
    <property type="entry name" value="PROKAR_LIPOPROTEIN"/>
    <property type="match status" value="1"/>
</dbReference>
<keyword evidence="8" id="KW-1185">Reference proteome</keyword>
<proteinExistence type="predicted"/>
<dbReference type="Gene3D" id="6.10.140.2220">
    <property type="match status" value="1"/>
</dbReference>
<keyword evidence="2 4" id="KW-0863">Zinc-finger</keyword>
<evidence type="ECO:0000256" key="5">
    <source>
        <dbReference type="SAM" id="MobiDB-lite"/>
    </source>
</evidence>
<evidence type="ECO:0000313" key="8">
    <source>
        <dbReference type="Proteomes" id="UP000724874"/>
    </source>
</evidence>
<comment type="caution">
    <text evidence="7">The sequence shown here is derived from an EMBL/GenBank/DDBJ whole genome shotgun (WGS) entry which is preliminary data.</text>
</comment>
<dbReference type="InterPro" id="IPR046824">
    <property type="entry name" value="Mss51-like_C"/>
</dbReference>
<dbReference type="InterPro" id="IPR002893">
    <property type="entry name" value="Znf_MYND"/>
</dbReference>
<reference evidence="7" key="1">
    <citation type="submission" date="2020-11" db="EMBL/GenBank/DDBJ databases">
        <authorList>
            <consortium name="DOE Joint Genome Institute"/>
            <person name="Ahrendt S."/>
            <person name="Riley R."/>
            <person name="Andreopoulos W."/>
            <person name="LaButti K."/>
            <person name="Pangilinan J."/>
            <person name="Ruiz-duenas F.J."/>
            <person name="Barrasa J.M."/>
            <person name="Sanchez-Garcia M."/>
            <person name="Camarero S."/>
            <person name="Miyauchi S."/>
            <person name="Serrano A."/>
            <person name="Linde D."/>
            <person name="Babiker R."/>
            <person name="Drula E."/>
            <person name="Ayuso-Fernandez I."/>
            <person name="Pacheco R."/>
            <person name="Padilla G."/>
            <person name="Ferreira P."/>
            <person name="Barriuso J."/>
            <person name="Kellner H."/>
            <person name="Castanera R."/>
            <person name="Alfaro M."/>
            <person name="Ramirez L."/>
            <person name="Pisabarro A.G."/>
            <person name="Kuo A."/>
            <person name="Tritt A."/>
            <person name="Lipzen A."/>
            <person name="He G."/>
            <person name="Yan M."/>
            <person name="Ng V."/>
            <person name="Cullen D."/>
            <person name="Martin F."/>
            <person name="Rosso M.-N."/>
            <person name="Henrissat B."/>
            <person name="Hibbett D."/>
            <person name="Martinez A.T."/>
            <person name="Grigoriev I.V."/>
        </authorList>
    </citation>
    <scope>NUCLEOTIDE SEQUENCE</scope>
    <source>
        <strain evidence="7">AH 44721</strain>
    </source>
</reference>
<keyword evidence="1" id="KW-0479">Metal-binding</keyword>
<evidence type="ECO:0000256" key="3">
    <source>
        <dbReference type="ARBA" id="ARBA00022833"/>
    </source>
</evidence>
<dbReference type="GO" id="GO:0008270">
    <property type="term" value="F:zinc ion binding"/>
    <property type="evidence" value="ECO:0007669"/>
    <property type="project" value="UniProtKB-KW"/>
</dbReference>
<dbReference type="PROSITE" id="PS01360">
    <property type="entry name" value="ZF_MYND_1"/>
    <property type="match status" value="1"/>
</dbReference>
<dbReference type="Proteomes" id="UP000724874">
    <property type="component" value="Unassembled WGS sequence"/>
</dbReference>
<dbReference type="SUPFAM" id="SSF144232">
    <property type="entry name" value="HIT/MYND zinc finger-like"/>
    <property type="match status" value="1"/>
</dbReference>
<feature type="compositionally biased region" description="Polar residues" evidence="5">
    <location>
        <begin position="1"/>
        <end position="12"/>
    </location>
</feature>
<evidence type="ECO:0000256" key="2">
    <source>
        <dbReference type="ARBA" id="ARBA00022771"/>
    </source>
</evidence>
<name>A0A9P5NC62_GYMJU</name>
<evidence type="ECO:0000313" key="7">
    <source>
        <dbReference type="EMBL" id="KAF8881409.1"/>
    </source>
</evidence>
<accession>A0A9P5NC62</accession>
<dbReference type="AlphaFoldDB" id="A0A9P5NC62"/>
<evidence type="ECO:0000259" key="6">
    <source>
        <dbReference type="PROSITE" id="PS50865"/>
    </source>
</evidence>
<evidence type="ECO:0000256" key="4">
    <source>
        <dbReference type="PROSITE-ProRule" id="PRU00134"/>
    </source>
</evidence>
<dbReference type="PROSITE" id="PS50865">
    <property type="entry name" value="ZF_MYND_2"/>
    <property type="match status" value="1"/>
</dbReference>
<feature type="region of interest" description="Disordered" evidence="5">
    <location>
        <begin position="1"/>
        <end position="22"/>
    </location>
</feature>
<protein>
    <recommendedName>
        <fullName evidence="6">MYND-type domain-containing protein</fullName>
    </recommendedName>
</protein>
<dbReference type="PANTHER" id="PTHR28069:SF2">
    <property type="entry name" value="GH20023P"/>
    <property type="match status" value="1"/>
</dbReference>
<keyword evidence="3" id="KW-0862">Zinc</keyword>
<evidence type="ECO:0000256" key="1">
    <source>
        <dbReference type="ARBA" id="ARBA00022723"/>
    </source>
</evidence>
<dbReference type="OrthoDB" id="432970at2759"/>
<dbReference type="PANTHER" id="PTHR28069">
    <property type="entry name" value="GH20023P"/>
    <property type="match status" value="1"/>
</dbReference>
<gene>
    <name evidence="7" type="ORF">CPB84DRAFT_1735214</name>
</gene>
<dbReference type="EMBL" id="JADNYJ010000132">
    <property type="protein sequence ID" value="KAF8881409.1"/>
    <property type="molecule type" value="Genomic_DNA"/>
</dbReference>
<feature type="domain" description="MYND-type" evidence="6">
    <location>
        <begin position="33"/>
        <end position="73"/>
    </location>
</feature>